<dbReference type="STRING" id="1379870.SD10_23730"/>
<accession>A0A0E3ZZ53</accession>
<dbReference type="EMBL" id="CP010429">
    <property type="protein sequence ID" value="AKD57450.1"/>
    <property type="molecule type" value="Genomic_DNA"/>
</dbReference>
<evidence type="ECO:0000313" key="1">
    <source>
        <dbReference type="EMBL" id="AKD57450.1"/>
    </source>
</evidence>
<name>A0A0E3ZZ53_9BACT</name>
<evidence type="ECO:0000313" key="2">
    <source>
        <dbReference type="Proteomes" id="UP000033054"/>
    </source>
</evidence>
<dbReference type="RefSeq" id="WP_046577301.1">
    <property type="nucleotide sequence ID" value="NZ_CP010429.1"/>
</dbReference>
<protein>
    <submittedName>
        <fullName evidence="1">Uncharacterized protein</fullName>
    </submittedName>
</protein>
<proteinExistence type="predicted"/>
<dbReference type="KEGG" id="srd:SD10_23730"/>
<reference evidence="1 2" key="1">
    <citation type="journal article" date="2014" name="Curr. Microbiol.">
        <title>Spirosoma radiotolerans sp. nov., a gamma-radiation-resistant bacterium isolated from gamma ray-irradiated soil.</title>
        <authorList>
            <person name="Lee J.J."/>
            <person name="Srinivasan S."/>
            <person name="Lim S."/>
            <person name="Joe M."/>
            <person name="Im S."/>
            <person name="Bae S.I."/>
            <person name="Park K.R."/>
            <person name="Han J.H."/>
            <person name="Park S.H."/>
            <person name="Joo B.M."/>
            <person name="Park S.J."/>
            <person name="Kim M.K."/>
        </authorList>
    </citation>
    <scope>NUCLEOTIDE SEQUENCE [LARGE SCALE GENOMIC DNA]</scope>
    <source>
        <strain evidence="1 2">DG5A</strain>
    </source>
</reference>
<dbReference type="OrthoDB" id="958439at2"/>
<keyword evidence="2" id="KW-1185">Reference proteome</keyword>
<dbReference type="Proteomes" id="UP000033054">
    <property type="component" value="Chromosome"/>
</dbReference>
<gene>
    <name evidence="1" type="ORF">SD10_23730</name>
</gene>
<dbReference type="HOGENOM" id="CLU_1863922_0_0_10"/>
<organism evidence="1 2">
    <name type="scientific">Spirosoma radiotolerans</name>
    <dbReference type="NCBI Taxonomy" id="1379870"/>
    <lineage>
        <taxon>Bacteria</taxon>
        <taxon>Pseudomonadati</taxon>
        <taxon>Bacteroidota</taxon>
        <taxon>Cytophagia</taxon>
        <taxon>Cytophagales</taxon>
        <taxon>Cytophagaceae</taxon>
        <taxon>Spirosoma</taxon>
    </lineage>
</organism>
<dbReference type="AlphaFoldDB" id="A0A0E3ZZ53"/>
<sequence length="137" mass="15965">MNHTSLWQSDALTLPACRSGYQDQQQAIGRQTEEIDQLQTLLLDVLNRYNYRSLRHSAVEYYRKLNNLRTRLNWLHRDFVCEGLNCGTATQNRACYDLHFGLSVALEHHITTVTDEFERIKADCIQFLSGMMTLNLL</sequence>
<dbReference type="PATRIC" id="fig|1379870.5.peg.5133"/>